<dbReference type="SUPFAM" id="SSF52016">
    <property type="entry name" value="LeuD/IlvD-like"/>
    <property type="match status" value="1"/>
</dbReference>
<keyword evidence="5 6" id="KW-0411">Iron-sulfur</keyword>
<evidence type="ECO:0000256" key="1">
    <source>
        <dbReference type="ARBA" id="ARBA00001966"/>
    </source>
</evidence>
<dbReference type="PROSITE" id="PS00450">
    <property type="entry name" value="ACONITASE_1"/>
    <property type="match status" value="1"/>
</dbReference>
<evidence type="ECO:0000256" key="6">
    <source>
        <dbReference type="RuleBase" id="RU361275"/>
    </source>
</evidence>
<feature type="domain" description="Aconitase A/isopropylmalate dehydratase small subunit swivel" evidence="9">
    <location>
        <begin position="704"/>
        <end position="833"/>
    </location>
</feature>
<dbReference type="CDD" id="cd01586">
    <property type="entry name" value="AcnA_IRP"/>
    <property type="match status" value="1"/>
</dbReference>
<comment type="caution">
    <text evidence="10">The sequence shown here is derived from an EMBL/GenBank/DDBJ whole genome shotgun (WGS) entry which is preliminary data.</text>
</comment>
<keyword evidence="11" id="KW-1185">Reference proteome</keyword>
<organism evidence="10 11">
    <name type="scientific">Streptomyces hazeniae</name>
    <dbReference type="NCBI Taxonomy" id="3075538"/>
    <lineage>
        <taxon>Bacteria</taxon>
        <taxon>Bacillati</taxon>
        <taxon>Actinomycetota</taxon>
        <taxon>Actinomycetes</taxon>
        <taxon>Kitasatosporales</taxon>
        <taxon>Streptomycetaceae</taxon>
        <taxon>Streptomyces</taxon>
    </lineage>
</organism>
<evidence type="ECO:0000256" key="3">
    <source>
        <dbReference type="ARBA" id="ARBA00022723"/>
    </source>
</evidence>
<dbReference type="InterPro" id="IPR015928">
    <property type="entry name" value="Aconitase/3IPM_dehydase_swvl"/>
</dbReference>
<dbReference type="Proteomes" id="UP001183414">
    <property type="component" value="Unassembled WGS sequence"/>
</dbReference>
<dbReference type="CDD" id="cd01580">
    <property type="entry name" value="AcnA_IRP_Swivel"/>
    <property type="match status" value="1"/>
</dbReference>
<dbReference type="EMBL" id="JAVREQ010000021">
    <property type="protein sequence ID" value="MDT0381327.1"/>
    <property type="molecule type" value="Genomic_DNA"/>
</dbReference>
<dbReference type="Pfam" id="PF00694">
    <property type="entry name" value="Aconitase_C"/>
    <property type="match status" value="1"/>
</dbReference>
<dbReference type="NCBIfam" id="TIGR01341">
    <property type="entry name" value="aconitase_1"/>
    <property type="match status" value="1"/>
</dbReference>
<feature type="compositionally biased region" description="Polar residues" evidence="7">
    <location>
        <begin position="416"/>
        <end position="425"/>
    </location>
</feature>
<dbReference type="PRINTS" id="PR00415">
    <property type="entry name" value="ACONITASE"/>
</dbReference>
<dbReference type="InterPro" id="IPR001030">
    <property type="entry name" value="Acoase/IPM_deHydtase_lsu_aba"/>
</dbReference>
<dbReference type="InterPro" id="IPR000573">
    <property type="entry name" value="AconitaseA/IPMdHydase_ssu_swvl"/>
</dbReference>
<dbReference type="PANTHER" id="PTHR11670">
    <property type="entry name" value="ACONITASE/IRON-RESPONSIVE ELEMENT FAMILY MEMBER"/>
    <property type="match status" value="1"/>
</dbReference>
<sequence>MSANSFDARSTLQVGDESYEIFKLDKVEGSARLPYSLKVLLENLLRTEDGANITADHIRALGGWDAKAQPSQEIQFTPARVIMQDFTGVPCVVDLATMREAVKELGGDADRINPLAPAELVIDHSVIADKFGTPNAFSQNVELEYGRNRERYQFLRWGQTAFDEFKVVPPGTGIVHQVNIEHLARTVMVRNGQAYPDTLVGTDSHTTMVNGLGVLGWGVGGIEAEAAMLGQPVSMLIPRVVGFKLTGELPTGTTATDLVLTITEMLRKHGVVGKFVEFYGDGVGSVPLANRATIGNMSPEFGSTAAIFPIDGETINYLKLTGRDEQQLALVEAYAKEQGLWHDAANEPEYSEYLELDLATVVPSIAGPKRPQDRIALADAAHQFGQDVRNFVSDADLDEAGKESFPASDAPAVSNGAPSKPSQVTGPDGQVYEIDHGAVAVAAITSCTNTSNPYVMVGAALVAKKAVEKGLTRKPWVKTTLAPGSQVVMDYYDRAGLTPYLDKLGFHLVGYGCTTCIGNSGPLPEEVSQAVNDNDLAVVSVLSGNRNFEGRINPDVKMNYLASPPLVVAYAIAGSMKVDITSEALGTDSDGNPVYLKDIWPSEQEVEEVVAGAIGQEMFTKSYSDVFAGDAQWQALPVPTGNTFEWDAESTYVRKPPYFEGMGEQPDPVEDISGARVLVKVGDSVTTDHISPAGAIKADSPAGTYLTEHGVQRRDFNSYGSRRGNHEVMIRGTFANIRLRNQIAPDTEGGFTRDFTQDGYPVSTIYDASQNYQKQGIPLVVMAGKEYGSGSSRDWAAKGTALLGVKAVIAESYERIHRSNLIGMGVLPLQFPEGASAQSLGLSGEETFSFAGVTALNDGGIPETVKVTTDTGVEFDATVRIDTPGEADYYRNGGIMQYVLRSLIAK</sequence>
<dbReference type="InterPro" id="IPR006249">
    <property type="entry name" value="Aconitase/IRP2"/>
</dbReference>
<dbReference type="InterPro" id="IPR018136">
    <property type="entry name" value="Aconitase_4Fe-4S_BS"/>
</dbReference>
<evidence type="ECO:0000259" key="9">
    <source>
        <dbReference type="Pfam" id="PF00694"/>
    </source>
</evidence>
<comment type="cofactor">
    <cofactor evidence="1">
        <name>[4Fe-4S] cluster</name>
        <dbReference type="ChEBI" id="CHEBI:49883"/>
    </cofactor>
</comment>
<dbReference type="EC" id="4.2.1.3" evidence="6"/>
<keyword evidence="6 10" id="KW-0456">Lyase</keyword>
<dbReference type="Gene3D" id="3.20.19.10">
    <property type="entry name" value="Aconitase, domain 4"/>
    <property type="match status" value="1"/>
</dbReference>
<comment type="function">
    <text evidence="6">Catalyzes the isomerization of citrate to isocitrate via cis-aconitate.</text>
</comment>
<evidence type="ECO:0000256" key="7">
    <source>
        <dbReference type="SAM" id="MobiDB-lite"/>
    </source>
</evidence>
<gene>
    <name evidence="10" type="primary">acnA</name>
    <name evidence="10" type="ORF">RM572_21450</name>
</gene>
<keyword evidence="6" id="KW-0004">4Fe-4S</keyword>
<comment type="similarity">
    <text evidence="2 6">Belongs to the aconitase/IPM isomerase family.</text>
</comment>
<dbReference type="GO" id="GO:0003994">
    <property type="term" value="F:aconitate hydratase activity"/>
    <property type="evidence" value="ECO:0007669"/>
    <property type="project" value="UniProtKB-EC"/>
</dbReference>
<evidence type="ECO:0000259" key="8">
    <source>
        <dbReference type="Pfam" id="PF00330"/>
    </source>
</evidence>
<keyword evidence="4 6" id="KW-0408">Iron</keyword>
<evidence type="ECO:0000256" key="4">
    <source>
        <dbReference type="ARBA" id="ARBA00023004"/>
    </source>
</evidence>
<dbReference type="NCBIfam" id="NF009520">
    <property type="entry name" value="PRK12881.1"/>
    <property type="match status" value="1"/>
</dbReference>
<reference evidence="11" key="1">
    <citation type="submission" date="2023-07" db="EMBL/GenBank/DDBJ databases">
        <title>30 novel species of actinomycetes from the DSMZ collection.</title>
        <authorList>
            <person name="Nouioui I."/>
        </authorList>
    </citation>
    <scope>NUCLEOTIDE SEQUENCE [LARGE SCALE GENOMIC DNA]</scope>
    <source>
        <strain evidence="11">DSM 42041</strain>
    </source>
</reference>
<dbReference type="Gene3D" id="6.10.190.10">
    <property type="match status" value="1"/>
</dbReference>
<feature type="domain" description="Aconitase/3-isopropylmalate dehydratase large subunit alpha/beta/alpha" evidence="8">
    <location>
        <begin position="64"/>
        <end position="574"/>
    </location>
</feature>
<feature type="region of interest" description="Disordered" evidence="7">
    <location>
        <begin position="402"/>
        <end position="428"/>
    </location>
</feature>
<dbReference type="SUPFAM" id="SSF53732">
    <property type="entry name" value="Aconitase iron-sulfur domain"/>
    <property type="match status" value="1"/>
</dbReference>
<dbReference type="Pfam" id="PF00330">
    <property type="entry name" value="Aconitase"/>
    <property type="match status" value="1"/>
</dbReference>
<evidence type="ECO:0000313" key="10">
    <source>
        <dbReference type="EMBL" id="MDT0381327.1"/>
    </source>
</evidence>
<accession>A0ABU2NWG7</accession>
<keyword evidence="3" id="KW-0479">Metal-binding</keyword>
<name>A0ABU2NWG7_9ACTN</name>
<comment type="catalytic activity">
    <reaction evidence="6">
        <text>citrate = D-threo-isocitrate</text>
        <dbReference type="Rhea" id="RHEA:10336"/>
        <dbReference type="ChEBI" id="CHEBI:15562"/>
        <dbReference type="ChEBI" id="CHEBI:16947"/>
        <dbReference type="EC" id="4.2.1.3"/>
    </reaction>
</comment>
<dbReference type="RefSeq" id="WP_311675011.1">
    <property type="nucleotide sequence ID" value="NZ_JAVREQ010000021.1"/>
</dbReference>
<dbReference type="InterPro" id="IPR015931">
    <property type="entry name" value="Acnase/IPM_dHydase_lsu_aba_1/3"/>
</dbReference>
<dbReference type="Gene3D" id="3.30.499.10">
    <property type="entry name" value="Aconitase, domain 3"/>
    <property type="match status" value="2"/>
</dbReference>
<evidence type="ECO:0000256" key="5">
    <source>
        <dbReference type="ARBA" id="ARBA00023014"/>
    </source>
</evidence>
<evidence type="ECO:0000313" key="11">
    <source>
        <dbReference type="Proteomes" id="UP001183414"/>
    </source>
</evidence>
<dbReference type="NCBIfam" id="NF006757">
    <property type="entry name" value="PRK09277.1"/>
    <property type="match status" value="1"/>
</dbReference>
<evidence type="ECO:0000256" key="2">
    <source>
        <dbReference type="ARBA" id="ARBA00007185"/>
    </source>
</evidence>
<dbReference type="InterPro" id="IPR044137">
    <property type="entry name" value="AcnA_IRP_Swivel"/>
</dbReference>
<dbReference type="PROSITE" id="PS01244">
    <property type="entry name" value="ACONITASE_2"/>
    <property type="match status" value="1"/>
</dbReference>
<proteinExistence type="inferred from homology"/>
<protein>
    <recommendedName>
        <fullName evidence="6">Aconitate hydratase</fullName>
        <shortName evidence="6">Aconitase</shortName>
        <ecNumber evidence="6">4.2.1.3</ecNumber>
    </recommendedName>
</protein>
<dbReference type="InterPro" id="IPR036008">
    <property type="entry name" value="Aconitase_4Fe-4S_dom"/>
</dbReference>